<gene>
    <name evidence="2" type="ORF">PSTT_15889</name>
</gene>
<feature type="compositionally biased region" description="Basic residues" evidence="1">
    <location>
        <begin position="101"/>
        <end position="111"/>
    </location>
</feature>
<evidence type="ECO:0000313" key="3">
    <source>
        <dbReference type="Proteomes" id="UP000239156"/>
    </source>
</evidence>
<keyword evidence="3" id="KW-1185">Reference proteome</keyword>
<proteinExistence type="predicted"/>
<dbReference type="Proteomes" id="UP000239156">
    <property type="component" value="Unassembled WGS sequence"/>
</dbReference>
<dbReference type="EMBL" id="PKSL01000314">
    <property type="protein sequence ID" value="POV96048.1"/>
    <property type="molecule type" value="Genomic_DNA"/>
</dbReference>
<organism evidence="2 3">
    <name type="scientific">Puccinia striiformis</name>
    <dbReference type="NCBI Taxonomy" id="27350"/>
    <lineage>
        <taxon>Eukaryota</taxon>
        <taxon>Fungi</taxon>
        <taxon>Dikarya</taxon>
        <taxon>Basidiomycota</taxon>
        <taxon>Pucciniomycotina</taxon>
        <taxon>Pucciniomycetes</taxon>
        <taxon>Pucciniales</taxon>
        <taxon>Pucciniaceae</taxon>
        <taxon>Puccinia</taxon>
    </lineage>
</organism>
<reference evidence="2" key="1">
    <citation type="submission" date="2017-12" db="EMBL/GenBank/DDBJ databases">
        <title>Gene loss provides genomic basis for host adaptation in cereal stripe rust fungi.</title>
        <authorList>
            <person name="Xia C."/>
        </authorList>
    </citation>
    <scope>NUCLEOTIDE SEQUENCE [LARGE SCALE GENOMIC DNA]</scope>
    <source>
        <strain evidence="2">93-210</strain>
    </source>
</reference>
<evidence type="ECO:0000256" key="1">
    <source>
        <dbReference type="SAM" id="MobiDB-lite"/>
    </source>
</evidence>
<name>A0A2S4UFI9_9BASI</name>
<accession>A0A2S4UFI9</accession>
<dbReference type="VEuPathDB" id="FungiDB:PSTT_15889"/>
<evidence type="ECO:0000313" key="2">
    <source>
        <dbReference type="EMBL" id="POV96048.1"/>
    </source>
</evidence>
<dbReference type="AlphaFoldDB" id="A0A2S4UFI9"/>
<sequence length="111" mass="12666">MARHSTRQNKDLRNVSQLLGAQQVGCSICEATTPSYKPWNGSPNENRLDYFLHSLELHLPISRSFQLESNLDRLSSKLERAIQHKVELKVRDREPLSARQGSRRRSGSANP</sequence>
<protein>
    <submittedName>
        <fullName evidence="2">Uncharacterized protein</fullName>
    </submittedName>
</protein>
<feature type="region of interest" description="Disordered" evidence="1">
    <location>
        <begin position="90"/>
        <end position="111"/>
    </location>
</feature>
<comment type="caution">
    <text evidence="2">The sequence shown here is derived from an EMBL/GenBank/DDBJ whole genome shotgun (WGS) entry which is preliminary data.</text>
</comment>